<sequence>MKLDSLPNPLVHGAPDCIIEDSLFPQFLERLETDNWDNWTLFQLIRKAEETKVVPSFDELLCLQHIPAVIPYPHQITTAKRVLNELQGRAILADEVGLGKTIEAGLILKEYVMRGLVKKALILVPASLVLQWTRELNEKFNISAFAQRNEWSWTTYDILVSSIDTTKREPHRSTVLEQDWDLVIVDEAHKLKNKKTKNWELINQLRKKYLLLLTATPIQNDLKELYNLITLLKPGQLGSTQQFASTFIEEKRKPKNAAELKSALSEVMIRNKRSEGGVFFTKRNVKSIPLDLSPQERELYDAVSSFVKEEYVKRRAEKGNVLPLITLQREICSSPYAAFPTLERMYKDPKTSESLKSRIMQLNQMCQAIPLGEYTKGKLVLELVAQANDKMIVFTEYRASQDYLLYMLEQNGVKAIPFRGGFKRGKKDWMTELFEKRAQVMVATEAGGEGINLQFCNQVINFDLPWNPMRIEQRIGRVHRLGQERDVCVYNMATRGTIEEHIVSLLQEKIRMFEMVIGELDMIIGRMGKNLENDIMEWFVSSNSEQELAARFDQLGQHVEQAKQEILKDTFLDYV</sequence>
<dbReference type="Pfam" id="PF00176">
    <property type="entry name" value="SNF2-rel_dom"/>
    <property type="match status" value="1"/>
</dbReference>
<dbReference type="EMBL" id="AP023366">
    <property type="protein sequence ID" value="BCJ85943.1"/>
    <property type="molecule type" value="Genomic_DNA"/>
</dbReference>
<evidence type="ECO:0000256" key="2">
    <source>
        <dbReference type="ARBA" id="ARBA00022801"/>
    </source>
</evidence>
<keyword evidence="2" id="KW-0378">Hydrolase</keyword>
<dbReference type="Pfam" id="PF00271">
    <property type="entry name" value="Helicase_C"/>
    <property type="match status" value="1"/>
</dbReference>
<accession>A0A7I8D707</accession>
<organism evidence="7 8">
    <name type="scientific">Effusibacillus dendaii</name>
    <dbReference type="NCBI Taxonomy" id="2743772"/>
    <lineage>
        <taxon>Bacteria</taxon>
        <taxon>Bacillati</taxon>
        <taxon>Bacillota</taxon>
        <taxon>Bacilli</taxon>
        <taxon>Bacillales</taxon>
        <taxon>Alicyclobacillaceae</taxon>
        <taxon>Effusibacillus</taxon>
    </lineage>
</organism>
<dbReference type="GO" id="GO:0016787">
    <property type="term" value="F:hydrolase activity"/>
    <property type="evidence" value="ECO:0007669"/>
    <property type="project" value="UniProtKB-KW"/>
</dbReference>
<evidence type="ECO:0000313" key="7">
    <source>
        <dbReference type="EMBL" id="BCJ85943.1"/>
    </source>
</evidence>
<dbReference type="Gene3D" id="3.40.50.10810">
    <property type="entry name" value="Tandem AAA-ATPase domain"/>
    <property type="match status" value="1"/>
</dbReference>
<dbReference type="InterPro" id="IPR049730">
    <property type="entry name" value="SNF2/RAD54-like_C"/>
</dbReference>
<reference evidence="7 8" key="1">
    <citation type="submission" date="2020-08" db="EMBL/GenBank/DDBJ databases">
        <title>Complete Genome Sequence of Effusibacillus dendaii Strain skT53, Isolated from Farmland soil.</title>
        <authorList>
            <person name="Konishi T."/>
            <person name="Kawasaki H."/>
        </authorList>
    </citation>
    <scope>NUCLEOTIDE SEQUENCE [LARGE SCALE GENOMIC DNA]</scope>
    <source>
        <strain evidence="8">skT53</strain>
    </source>
</reference>
<dbReference type="RefSeq" id="WP_200760002.1">
    <property type="nucleotide sequence ID" value="NZ_AP023366.1"/>
</dbReference>
<dbReference type="InterPro" id="IPR001650">
    <property type="entry name" value="Helicase_C-like"/>
</dbReference>
<feature type="domain" description="Helicase C-terminal" evidence="6">
    <location>
        <begin position="379"/>
        <end position="528"/>
    </location>
</feature>
<dbReference type="PANTHER" id="PTHR10799">
    <property type="entry name" value="SNF2/RAD54 HELICASE FAMILY"/>
    <property type="match status" value="1"/>
</dbReference>
<dbReference type="KEGG" id="eff:skT53_09280"/>
<dbReference type="CDD" id="cd18793">
    <property type="entry name" value="SF2_C_SNF"/>
    <property type="match status" value="1"/>
</dbReference>
<dbReference type="CDD" id="cd18011">
    <property type="entry name" value="DEXDc_RapA"/>
    <property type="match status" value="1"/>
</dbReference>
<evidence type="ECO:0000259" key="5">
    <source>
        <dbReference type="PROSITE" id="PS51192"/>
    </source>
</evidence>
<evidence type="ECO:0000256" key="3">
    <source>
        <dbReference type="ARBA" id="ARBA00022806"/>
    </source>
</evidence>
<dbReference type="PROSITE" id="PS51194">
    <property type="entry name" value="HELICASE_CTER"/>
    <property type="match status" value="1"/>
</dbReference>
<dbReference type="SMART" id="SM00490">
    <property type="entry name" value="HELICc"/>
    <property type="match status" value="1"/>
</dbReference>
<dbReference type="Gene3D" id="3.40.50.300">
    <property type="entry name" value="P-loop containing nucleotide triphosphate hydrolases"/>
    <property type="match status" value="1"/>
</dbReference>
<gene>
    <name evidence="7" type="primary">yqhH</name>
    <name evidence="7" type="ORF">skT53_09280</name>
</gene>
<keyword evidence="3 7" id="KW-0347">Helicase</keyword>
<evidence type="ECO:0000256" key="1">
    <source>
        <dbReference type="ARBA" id="ARBA00022741"/>
    </source>
</evidence>
<keyword evidence="8" id="KW-1185">Reference proteome</keyword>
<dbReference type="Proteomes" id="UP000593802">
    <property type="component" value="Chromosome"/>
</dbReference>
<dbReference type="PROSITE" id="PS51192">
    <property type="entry name" value="HELICASE_ATP_BIND_1"/>
    <property type="match status" value="1"/>
</dbReference>
<keyword evidence="4" id="KW-0067">ATP-binding</keyword>
<dbReference type="SMART" id="SM00487">
    <property type="entry name" value="DEXDc"/>
    <property type="match status" value="1"/>
</dbReference>
<name>A0A7I8D707_9BACL</name>
<dbReference type="InterPro" id="IPR027417">
    <property type="entry name" value="P-loop_NTPase"/>
</dbReference>
<dbReference type="InterPro" id="IPR000330">
    <property type="entry name" value="SNF2_N"/>
</dbReference>
<dbReference type="InterPro" id="IPR038718">
    <property type="entry name" value="SNF2-like_sf"/>
</dbReference>
<evidence type="ECO:0000256" key="4">
    <source>
        <dbReference type="ARBA" id="ARBA00022840"/>
    </source>
</evidence>
<keyword evidence="1" id="KW-0547">Nucleotide-binding</keyword>
<evidence type="ECO:0000313" key="8">
    <source>
        <dbReference type="Proteomes" id="UP000593802"/>
    </source>
</evidence>
<evidence type="ECO:0000259" key="6">
    <source>
        <dbReference type="PROSITE" id="PS51194"/>
    </source>
</evidence>
<dbReference type="SUPFAM" id="SSF52540">
    <property type="entry name" value="P-loop containing nucleoside triphosphate hydrolases"/>
    <property type="match status" value="2"/>
</dbReference>
<dbReference type="InterPro" id="IPR057342">
    <property type="entry name" value="DEXDc_RapA"/>
</dbReference>
<dbReference type="InterPro" id="IPR014001">
    <property type="entry name" value="Helicase_ATP-bd"/>
</dbReference>
<dbReference type="GO" id="GO:0004386">
    <property type="term" value="F:helicase activity"/>
    <property type="evidence" value="ECO:0007669"/>
    <property type="project" value="UniProtKB-KW"/>
</dbReference>
<dbReference type="AlphaFoldDB" id="A0A7I8D707"/>
<protein>
    <submittedName>
        <fullName evidence="7">Putative ATP-dependent helicase YqhH</fullName>
    </submittedName>
</protein>
<feature type="domain" description="Helicase ATP-binding" evidence="5">
    <location>
        <begin position="81"/>
        <end position="235"/>
    </location>
</feature>
<dbReference type="GO" id="GO:0005524">
    <property type="term" value="F:ATP binding"/>
    <property type="evidence" value="ECO:0007669"/>
    <property type="project" value="UniProtKB-KW"/>
</dbReference>
<proteinExistence type="predicted"/>